<dbReference type="InterPro" id="IPR036597">
    <property type="entry name" value="Fido-like_dom_sf"/>
</dbReference>
<keyword evidence="6" id="KW-1185">Reference proteome</keyword>
<organism evidence="5 6">
    <name type="scientific">Salisediminibacterium beveridgei</name>
    <dbReference type="NCBI Taxonomy" id="632773"/>
    <lineage>
        <taxon>Bacteria</taxon>
        <taxon>Bacillati</taxon>
        <taxon>Bacillota</taxon>
        <taxon>Bacilli</taxon>
        <taxon>Bacillales</taxon>
        <taxon>Bacillaceae</taxon>
        <taxon>Salisediminibacterium</taxon>
    </lineage>
</organism>
<protein>
    <submittedName>
        <fullName evidence="5">Filamentation Induced By CAMP Protein Fic</fullName>
    </submittedName>
</protein>
<keyword evidence="2" id="KW-0067">ATP-binding</keyword>
<evidence type="ECO:0000259" key="4">
    <source>
        <dbReference type="PROSITE" id="PS51459"/>
    </source>
</evidence>
<feature type="site" description="Important for autoinhibition of adenylyltransferase activity" evidence="3">
    <location>
        <position position="106"/>
    </location>
</feature>
<feature type="binding site" evidence="2">
    <location>
        <begin position="238"/>
        <end position="245"/>
    </location>
    <ligand>
        <name>ATP</name>
        <dbReference type="ChEBI" id="CHEBI:30616"/>
    </ligand>
</feature>
<evidence type="ECO:0000313" key="5">
    <source>
        <dbReference type="EMBL" id="AOM83880.1"/>
    </source>
</evidence>
<dbReference type="PROSITE" id="PS51459">
    <property type="entry name" value="FIDO"/>
    <property type="match status" value="1"/>
</dbReference>
<reference evidence="5 6" key="1">
    <citation type="submission" date="2015-08" db="EMBL/GenBank/DDBJ databases">
        <title>The complete genome sequence of Bacillus beveridgei MLTeJB.</title>
        <authorList>
            <person name="Hanson T.E."/>
            <person name="Mesa C."/>
            <person name="Basesman S.M."/>
            <person name="Oremland R.S."/>
        </authorList>
    </citation>
    <scope>NUCLEOTIDE SEQUENCE [LARGE SCALE GENOMIC DNA]</scope>
    <source>
        <strain evidence="5 6">MLTeJB</strain>
    </source>
</reference>
<dbReference type="PATRIC" id="fig|632773.3.peg.2662"/>
<gene>
    <name evidence="5" type="ORF">BBEV_2541</name>
</gene>
<dbReference type="GO" id="GO:0005524">
    <property type="term" value="F:ATP binding"/>
    <property type="evidence" value="ECO:0007669"/>
    <property type="project" value="UniProtKB-KW"/>
</dbReference>
<evidence type="ECO:0000313" key="6">
    <source>
        <dbReference type="Proteomes" id="UP000094463"/>
    </source>
</evidence>
<dbReference type="EMBL" id="CP012502">
    <property type="protein sequence ID" value="AOM83880.1"/>
    <property type="molecule type" value="Genomic_DNA"/>
</dbReference>
<dbReference type="SUPFAM" id="SSF140931">
    <property type="entry name" value="Fic-like"/>
    <property type="match status" value="1"/>
</dbReference>
<dbReference type="Gene3D" id="1.10.3290.10">
    <property type="entry name" value="Fido-like domain"/>
    <property type="match status" value="1"/>
</dbReference>
<dbReference type="InterPro" id="IPR003812">
    <property type="entry name" value="Fido"/>
</dbReference>
<accession>A0A1D7QY00</accession>
<dbReference type="InterPro" id="IPR040198">
    <property type="entry name" value="Fido_containing"/>
</dbReference>
<evidence type="ECO:0000256" key="2">
    <source>
        <dbReference type="PIRSR" id="PIRSR640198-2"/>
    </source>
</evidence>
<feature type="active site" evidence="1">
    <location>
        <position position="234"/>
    </location>
</feature>
<feature type="domain" description="Fido" evidence="4">
    <location>
        <begin position="155"/>
        <end position="292"/>
    </location>
</feature>
<dbReference type="OrthoDB" id="9813719at2"/>
<dbReference type="Pfam" id="PF02661">
    <property type="entry name" value="Fic"/>
    <property type="match status" value="1"/>
</dbReference>
<dbReference type="AlphaFoldDB" id="A0A1D7QY00"/>
<dbReference type="Proteomes" id="UP000094463">
    <property type="component" value="Chromosome"/>
</dbReference>
<dbReference type="STRING" id="632773.BBEV_2541"/>
<evidence type="ECO:0000256" key="3">
    <source>
        <dbReference type="PIRSR" id="PIRSR640198-3"/>
    </source>
</evidence>
<feature type="binding site" evidence="2">
    <location>
        <begin position="270"/>
        <end position="271"/>
    </location>
    <ligand>
        <name>ATP</name>
        <dbReference type="ChEBI" id="CHEBI:30616"/>
    </ligand>
</feature>
<dbReference type="KEGG" id="bbev:BBEV_2541"/>
<evidence type="ECO:0000256" key="1">
    <source>
        <dbReference type="PIRSR" id="PIRSR640198-1"/>
    </source>
</evidence>
<name>A0A1D7QY00_9BACI</name>
<dbReference type="PANTHER" id="PTHR13504">
    <property type="entry name" value="FIDO DOMAIN-CONTAINING PROTEIN DDB_G0283145"/>
    <property type="match status" value="1"/>
</dbReference>
<dbReference type="PANTHER" id="PTHR13504:SF38">
    <property type="entry name" value="FIDO DOMAIN-CONTAINING PROTEIN"/>
    <property type="match status" value="1"/>
</dbReference>
<sequence>MQYMNSKEASNKWGISDRRVRVLCGEGRIEGAIRIGRDWSIPVEAAKPVDARQANKKRYTGLEYDFSYIDSLKKKIDGRRPFTKGLANSLREKLVVEWTYHSNAIEGNTLTLSETKVVLEGITVGGKSMVEHLETINHRDAITFIEDLVANEEPLSEWNIKNIHSLILKEIDNINAGKYRSENVVISGAKHIPPKHFEVGDFMQKLLGEYKNEWKAHHPIVRATLIHGEFVKIHSFIDGNGRTSRLLLNFELMKNGYPPIIIKNEERARYYDVLDLAHTTMNYEPFIELISQHVIESEKLWLSLVD</sequence>
<proteinExistence type="predicted"/>
<keyword evidence="2" id="KW-0547">Nucleotide-binding</keyword>